<accession>A0A819R1X7</accession>
<dbReference type="EMBL" id="CAJOBD010005565">
    <property type="protein sequence ID" value="CAF4035116.1"/>
    <property type="molecule type" value="Genomic_DNA"/>
</dbReference>
<proteinExistence type="predicted"/>
<dbReference type="AlphaFoldDB" id="A0A819R1X7"/>
<evidence type="ECO:0000313" key="2">
    <source>
        <dbReference type="EMBL" id="CAF4035116.1"/>
    </source>
</evidence>
<feature type="compositionally biased region" description="Basic residues" evidence="1">
    <location>
        <begin position="144"/>
        <end position="157"/>
    </location>
</feature>
<gene>
    <name evidence="2" type="ORF">JBS370_LOCUS28179</name>
</gene>
<comment type="caution">
    <text evidence="2">The sequence shown here is derived from an EMBL/GenBank/DDBJ whole genome shotgun (WGS) entry which is preliminary data.</text>
</comment>
<evidence type="ECO:0000256" key="1">
    <source>
        <dbReference type="SAM" id="MobiDB-lite"/>
    </source>
</evidence>
<reference evidence="2" key="1">
    <citation type="submission" date="2021-02" db="EMBL/GenBank/DDBJ databases">
        <authorList>
            <person name="Nowell W R."/>
        </authorList>
    </citation>
    <scope>NUCLEOTIDE SEQUENCE</scope>
</reference>
<name>A0A819R1X7_9BILA</name>
<evidence type="ECO:0000313" key="3">
    <source>
        <dbReference type="Proteomes" id="UP000663836"/>
    </source>
</evidence>
<organism evidence="2 3">
    <name type="scientific">Rotaria sordida</name>
    <dbReference type="NCBI Taxonomy" id="392033"/>
    <lineage>
        <taxon>Eukaryota</taxon>
        <taxon>Metazoa</taxon>
        <taxon>Spiralia</taxon>
        <taxon>Gnathifera</taxon>
        <taxon>Rotifera</taxon>
        <taxon>Eurotatoria</taxon>
        <taxon>Bdelloidea</taxon>
        <taxon>Philodinida</taxon>
        <taxon>Philodinidae</taxon>
        <taxon>Rotaria</taxon>
    </lineage>
</organism>
<feature type="region of interest" description="Disordered" evidence="1">
    <location>
        <begin position="144"/>
        <end position="168"/>
    </location>
</feature>
<sequence>MSEVDFMAIKSLWEDLREQNIFFKYGLPDPHPIIGILIMPSSTKEFDKAFIKDSPDYEKNVFKVLGEVLEILDQFSSSPMESNQESSSQQCNAATIIAMKIRAHTLRLSNWNGNIEKLPMIRSSYAELGKLGYTLNNEELPMKARSRSLSPRKKANTRKNSPIPIINEHGDKQLSSVSSITKNILESSILVDKIINESITTSDKAPSIEHAEE</sequence>
<protein>
    <submittedName>
        <fullName evidence="2">Uncharacterized protein</fullName>
    </submittedName>
</protein>
<dbReference type="Proteomes" id="UP000663836">
    <property type="component" value="Unassembled WGS sequence"/>
</dbReference>